<organism evidence="1 2">
    <name type="scientific">Paraburkholderia fynbosensis</name>
    <dbReference type="NCBI Taxonomy" id="1200993"/>
    <lineage>
        <taxon>Bacteria</taxon>
        <taxon>Pseudomonadati</taxon>
        <taxon>Pseudomonadota</taxon>
        <taxon>Betaproteobacteria</taxon>
        <taxon>Burkholderiales</taxon>
        <taxon>Burkholderiaceae</taxon>
        <taxon>Paraburkholderia</taxon>
    </lineage>
</organism>
<evidence type="ECO:0000313" key="1">
    <source>
        <dbReference type="EMBL" id="CAB3794534.1"/>
    </source>
</evidence>
<reference evidence="1 2" key="1">
    <citation type="submission" date="2020-04" db="EMBL/GenBank/DDBJ databases">
        <authorList>
            <person name="De Canck E."/>
        </authorList>
    </citation>
    <scope>NUCLEOTIDE SEQUENCE [LARGE SCALE GENOMIC DNA]</scope>
    <source>
        <strain evidence="1 2">LMG 27177</strain>
    </source>
</reference>
<protein>
    <submittedName>
        <fullName evidence="1">Uncharacterized protein</fullName>
    </submittedName>
</protein>
<name>A0A6J5G9Z1_9BURK</name>
<sequence length="273" mass="30513">MLTAVLQGKRRGSGLEGVGHDLSFATGSEDLLTSLVFERVSYLSDDAVSAFWTALLPETVRPVGRIERVEFWPRFELEGSLIEPDLLLVTEAALVVVEAKRWDQMDQQYATQVAREIQAVLKAEPLAGELRLIMLLVGGRQDTSPASTSAFESLVHEQLVGEQLSDEIEVHAVKWLDTLEAFGAIALTHPGYQRMRDDVEAGLRFHGLIRERELRLHELCKAGLSVETFKVLVEARPDVESAIVTGQRPVARATPLHCLTRQYINSECFLFYK</sequence>
<dbReference type="AlphaFoldDB" id="A0A6J5G9Z1"/>
<accession>A0A6J5G9Z1</accession>
<evidence type="ECO:0000313" key="2">
    <source>
        <dbReference type="Proteomes" id="UP000494252"/>
    </source>
</evidence>
<gene>
    <name evidence="1" type="ORF">LMG27177_03651</name>
</gene>
<proteinExistence type="predicted"/>
<keyword evidence="2" id="KW-1185">Reference proteome</keyword>
<dbReference type="EMBL" id="CADIKI010000010">
    <property type="protein sequence ID" value="CAB3794534.1"/>
    <property type="molecule type" value="Genomic_DNA"/>
</dbReference>
<dbReference type="RefSeq" id="WP_175161737.1">
    <property type="nucleotide sequence ID" value="NZ_CADIKI010000010.1"/>
</dbReference>
<dbReference type="Proteomes" id="UP000494252">
    <property type="component" value="Unassembled WGS sequence"/>
</dbReference>